<keyword evidence="2" id="KW-1277">Toxin-antitoxin system</keyword>
<reference evidence="3 4" key="1">
    <citation type="submission" date="2016-09" db="EMBL/GenBank/DDBJ databases">
        <title>Rhizobium sp. nov., a novel species isolated from the rice rhizosphere.</title>
        <authorList>
            <person name="Zhao J."/>
            <person name="Zhang X."/>
        </authorList>
    </citation>
    <scope>NUCLEOTIDE SEQUENCE [LARGE SCALE GENOMIC DNA]</scope>
    <source>
        <strain evidence="3 4">MH17</strain>
    </source>
</reference>
<accession>A0A1Q9AE17</accession>
<dbReference type="AlphaFoldDB" id="A0A1Q9AE17"/>
<protein>
    <submittedName>
        <fullName evidence="3">Damage-inducible protein</fullName>
    </submittedName>
</protein>
<dbReference type="EMBL" id="MKIO01000041">
    <property type="protein sequence ID" value="OLP53178.1"/>
    <property type="molecule type" value="Genomic_DNA"/>
</dbReference>
<evidence type="ECO:0000313" key="4">
    <source>
        <dbReference type="Proteomes" id="UP000186143"/>
    </source>
</evidence>
<dbReference type="PANTHER" id="PTHR38781:SF1">
    <property type="entry name" value="ANTITOXIN DINJ-RELATED"/>
    <property type="match status" value="1"/>
</dbReference>
<proteinExistence type="inferred from homology"/>
<dbReference type="OrthoDB" id="9799097at2"/>
<dbReference type="GO" id="GO:0000987">
    <property type="term" value="F:cis-regulatory region sequence-specific DNA binding"/>
    <property type="evidence" value="ECO:0007669"/>
    <property type="project" value="InterPro"/>
</dbReference>
<dbReference type="GO" id="GO:0006351">
    <property type="term" value="P:DNA-templated transcription"/>
    <property type="evidence" value="ECO:0007669"/>
    <property type="project" value="TreeGrafter"/>
</dbReference>
<dbReference type="Proteomes" id="UP000186143">
    <property type="component" value="Unassembled WGS sequence"/>
</dbReference>
<dbReference type="Pfam" id="PF04221">
    <property type="entry name" value="RelB"/>
    <property type="match status" value="1"/>
</dbReference>
<evidence type="ECO:0000256" key="1">
    <source>
        <dbReference type="ARBA" id="ARBA00010562"/>
    </source>
</evidence>
<name>A0A1Q9AE17_9HYPH</name>
<dbReference type="GO" id="GO:0006355">
    <property type="term" value="P:regulation of DNA-templated transcription"/>
    <property type="evidence" value="ECO:0007669"/>
    <property type="project" value="InterPro"/>
</dbReference>
<sequence length="88" mass="9759">MLHIRVDDDLREDATAVFASLGLSMSEAVRLFLHRAVASQGLPLELKVPNAATQAALLEARQRREARTTRFETAEALLADLAQDRDED</sequence>
<organism evidence="3 4">
    <name type="scientific">Xaviernesmea rhizosphaerae</name>
    <dbReference type="NCBI Taxonomy" id="1672749"/>
    <lineage>
        <taxon>Bacteria</taxon>
        <taxon>Pseudomonadati</taxon>
        <taxon>Pseudomonadota</taxon>
        <taxon>Alphaproteobacteria</taxon>
        <taxon>Hyphomicrobiales</taxon>
        <taxon>Rhizobiaceae</taxon>
        <taxon>Rhizobium/Agrobacterium group</taxon>
        <taxon>Xaviernesmea</taxon>
    </lineage>
</organism>
<dbReference type="GO" id="GO:0044010">
    <property type="term" value="P:single-species biofilm formation"/>
    <property type="evidence" value="ECO:0007669"/>
    <property type="project" value="InterPro"/>
</dbReference>
<comment type="similarity">
    <text evidence="1">Belongs to the RelB/DinJ antitoxin family.</text>
</comment>
<dbReference type="PANTHER" id="PTHR38781">
    <property type="entry name" value="ANTITOXIN DINJ-RELATED"/>
    <property type="match status" value="1"/>
</dbReference>
<dbReference type="InterPro" id="IPR013321">
    <property type="entry name" value="Arc_rbn_hlx_hlx"/>
</dbReference>
<dbReference type="Gene3D" id="1.10.1220.10">
    <property type="entry name" value="Met repressor-like"/>
    <property type="match status" value="1"/>
</dbReference>
<gene>
    <name evidence="3" type="ORF">BJF92_19085</name>
</gene>
<dbReference type="GO" id="GO:0015643">
    <property type="term" value="F:toxic substance binding"/>
    <property type="evidence" value="ECO:0007669"/>
    <property type="project" value="InterPro"/>
</dbReference>
<dbReference type="STRING" id="1672749.BJF92_19085"/>
<dbReference type="PIRSF" id="PIRSF003108">
    <property type="entry name" value="DinJ"/>
    <property type="match status" value="1"/>
</dbReference>
<dbReference type="InterPro" id="IPR026262">
    <property type="entry name" value="DinJ"/>
</dbReference>
<evidence type="ECO:0000256" key="2">
    <source>
        <dbReference type="ARBA" id="ARBA00022649"/>
    </source>
</evidence>
<comment type="caution">
    <text evidence="3">The sequence shown here is derived from an EMBL/GenBank/DDBJ whole genome shotgun (WGS) entry which is preliminary data.</text>
</comment>
<dbReference type="NCBIfam" id="TIGR02384">
    <property type="entry name" value="RelB_DinJ"/>
    <property type="match status" value="1"/>
</dbReference>
<evidence type="ECO:0000313" key="3">
    <source>
        <dbReference type="EMBL" id="OLP53178.1"/>
    </source>
</evidence>
<dbReference type="InterPro" id="IPR007337">
    <property type="entry name" value="RelB/DinJ"/>
</dbReference>